<protein>
    <recommendedName>
        <fullName evidence="4 6">dTDP-4-dehydrorhamnose reductase</fullName>
        <ecNumber evidence="3 6">1.1.1.133</ecNumber>
    </recommendedName>
</protein>
<dbReference type="Pfam" id="PF04321">
    <property type="entry name" value="RmlD_sub_bind"/>
    <property type="match status" value="1"/>
</dbReference>
<evidence type="ECO:0000259" key="7">
    <source>
        <dbReference type="Pfam" id="PF04321"/>
    </source>
</evidence>
<evidence type="ECO:0000256" key="1">
    <source>
        <dbReference type="ARBA" id="ARBA00004781"/>
    </source>
</evidence>
<evidence type="ECO:0000256" key="4">
    <source>
        <dbReference type="ARBA" id="ARBA00017099"/>
    </source>
</evidence>
<dbReference type="Proteomes" id="UP000293296">
    <property type="component" value="Plasmid pDCAR1"/>
</dbReference>
<keyword evidence="8" id="KW-0614">Plasmid</keyword>
<reference evidence="8 9" key="1">
    <citation type="submission" date="2018-02" db="EMBL/GenBank/DDBJ databases">
        <title>Genome sequence of Desulfovibrio carbinolicus DSM 3852.</title>
        <authorList>
            <person name="Wilbanks E."/>
            <person name="Skennerton C.T."/>
            <person name="Orphan V.J."/>
        </authorList>
    </citation>
    <scope>NUCLEOTIDE SEQUENCE [LARGE SCALE GENOMIC DNA]</scope>
    <source>
        <strain evidence="8 9">DSM 3852</strain>
        <plasmid evidence="9">pdcar1</plasmid>
    </source>
</reference>
<dbReference type="AlphaFoldDB" id="A0A4P6HQN2"/>
<evidence type="ECO:0000256" key="2">
    <source>
        <dbReference type="ARBA" id="ARBA00010944"/>
    </source>
</evidence>
<dbReference type="EC" id="1.1.1.133" evidence="3 6"/>
<evidence type="ECO:0000313" key="9">
    <source>
        <dbReference type="Proteomes" id="UP000293296"/>
    </source>
</evidence>
<proteinExistence type="inferred from homology"/>
<accession>A0A4P6HQN2</accession>
<comment type="catalytic activity">
    <reaction evidence="5">
        <text>dTDP-beta-L-rhamnose + NADP(+) = dTDP-4-dehydro-beta-L-rhamnose + NADPH + H(+)</text>
        <dbReference type="Rhea" id="RHEA:21796"/>
        <dbReference type="ChEBI" id="CHEBI:15378"/>
        <dbReference type="ChEBI" id="CHEBI:57510"/>
        <dbReference type="ChEBI" id="CHEBI:57783"/>
        <dbReference type="ChEBI" id="CHEBI:58349"/>
        <dbReference type="ChEBI" id="CHEBI:62830"/>
        <dbReference type="EC" id="1.1.1.133"/>
    </reaction>
</comment>
<geneLocation type="plasmid" evidence="9">
    <name>pdcar1</name>
</geneLocation>
<dbReference type="GO" id="GO:0008831">
    <property type="term" value="F:dTDP-4-dehydrorhamnose reductase activity"/>
    <property type="evidence" value="ECO:0007669"/>
    <property type="project" value="UniProtKB-EC"/>
</dbReference>
<dbReference type="GO" id="GO:0019305">
    <property type="term" value="P:dTDP-rhamnose biosynthetic process"/>
    <property type="evidence" value="ECO:0007669"/>
    <property type="project" value="UniProtKB-UniPathway"/>
</dbReference>
<keyword evidence="6" id="KW-0521">NADP</keyword>
<evidence type="ECO:0000256" key="5">
    <source>
        <dbReference type="ARBA" id="ARBA00048200"/>
    </source>
</evidence>
<keyword evidence="9" id="KW-1185">Reference proteome</keyword>
<comment type="pathway">
    <text evidence="1 6">Carbohydrate biosynthesis; dTDP-L-rhamnose biosynthesis.</text>
</comment>
<dbReference type="OrthoDB" id="9803892at2"/>
<dbReference type="InterPro" id="IPR029903">
    <property type="entry name" value="RmlD-like-bd"/>
</dbReference>
<evidence type="ECO:0000313" key="8">
    <source>
        <dbReference type="EMBL" id="QAZ69641.1"/>
    </source>
</evidence>
<sequence length="278" mass="29556">MDKIILVTGGQGLFGRYLRAELGEAGRYPSREELDVTDAAAVERRLARGDVDWVINCAGTARGGLESQLRANALAAGELARACAAHGAGLVFISTARVFGQGVGPFAEDDPPCPVDDYGLSKYLGERLVARELRAGRYRIVRVSMALGLNPRAPHGQLIPRLLELAARGEPVRAAADQRTSVVHAAWAARMLAQCCRDDAPNGVVHVASRDLVSLYDLAAYVFAGLGLRPGPVPARGADFHAPGLAPPADQGLRSVTWPACGDWRQAADLFICERLAA</sequence>
<dbReference type="Gene3D" id="3.40.50.720">
    <property type="entry name" value="NAD(P)-binding Rossmann-like Domain"/>
    <property type="match status" value="1"/>
</dbReference>
<dbReference type="PANTHER" id="PTHR10491:SF4">
    <property type="entry name" value="METHIONINE ADENOSYLTRANSFERASE 2 SUBUNIT BETA"/>
    <property type="match status" value="1"/>
</dbReference>
<dbReference type="PANTHER" id="PTHR10491">
    <property type="entry name" value="DTDP-4-DEHYDRORHAMNOSE REDUCTASE"/>
    <property type="match status" value="1"/>
</dbReference>
<evidence type="ECO:0000256" key="6">
    <source>
        <dbReference type="RuleBase" id="RU364082"/>
    </source>
</evidence>
<dbReference type="RefSeq" id="WP_129356121.1">
    <property type="nucleotide sequence ID" value="NZ_CP026539.1"/>
</dbReference>
<name>A0A4P6HQN2_9BACT</name>
<comment type="similarity">
    <text evidence="2 6">Belongs to the dTDP-4-dehydrorhamnose reductase family.</text>
</comment>
<comment type="function">
    <text evidence="6">Catalyzes the reduction of dTDP-6-deoxy-L-lyxo-4-hexulose to yield dTDP-L-rhamnose.</text>
</comment>
<dbReference type="SUPFAM" id="SSF51735">
    <property type="entry name" value="NAD(P)-binding Rossmann-fold domains"/>
    <property type="match status" value="1"/>
</dbReference>
<organism evidence="8 9">
    <name type="scientific">Solidesulfovibrio carbinolicus</name>
    <dbReference type="NCBI Taxonomy" id="296842"/>
    <lineage>
        <taxon>Bacteria</taxon>
        <taxon>Pseudomonadati</taxon>
        <taxon>Thermodesulfobacteriota</taxon>
        <taxon>Desulfovibrionia</taxon>
        <taxon>Desulfovibrionales</taxon>
        <taxon>Desulfovibrionaceae</taxon>
        <taxon>Solidesulfovibrio</taxon>
    </lineage>
</organism>
<dbReference type="UniPathway" id="UPA00124"/>
<dbReference type="InterPro" id="IPR036291">
    <property type="entry name" value="NAD(P)-bd_dom_sf"/>
</dbReference>
<dbReference type="InterPro" id="IPR005913">
    <property type="entry name" value="dTDP_dehydrorham_reduct"/>
</dbReference>
<evidence type="ECO:0000256" key="3">
    <source>
        <dbReference type="ARBA" id="ARBA00012929"/>
    </source>
</evidence>
<gene>
    <name evidence="8" type="ORF">C3Y92_20430</name>
</gene>
<dbReference type="KEGG" id="dcb:C3Y92_20430"/>
<keyword evidence="6" id="KW-0560">Oxidoreductase</keyword>
<dbReference type="EMBL" id="CP026539">
    <property type="protein sequence ID" value="QAZ69641.1"/>
    <property type="molecule type" value="Genomic_DNA"/>
</dbReference>
<feature type="domain" description="RmlD-like substrate binding" evidence="7">
    <location>
        <begin position="5"/>
        <end position="230"/>
    </location>
</feature>